<dbReference type="Proteomes" id="UP000002695">
    <property type="component" value="Chromosome"/>
</dbReference>
<dbReference type="HOGENOM" id="CLU_3066068_0_0_6"/>
<dbReference type="EMBL" id="CP001363">
    <property type="protein sequence ID" value="ACY86759.1"/>
    <property type="molecule type" value="Genomic_DNA"/>
</dbReference>
<evidence type="ECO:0000313" key="1">
    <source>
        <dbReference type="EMBL" id="ACY86759.1"/>
    </source>
</evidence>
<dbReference type="KEGG" id="seo:STM14_0224"/>
<protein>
    <submittedName>
        <fullName evidence="1">Uncharacterized protein</fullName>
    </submittedName>
</protein>
<organism evidence="1 2">
    <name type="scientific">Salmonella typhimurium (strain 14028s / SGSC 2262)</name>
    <dbReference type="NCBI Taxonomy" id="588858"/>
    <lineage>
        <taxon>Bacteria</taxon>
        <taxon>Pseudomonadati</taxon>
        <taxon>Pseudomonadota</taxon>
        <taxon>Gammaproteobacteria</taxon>
        <taxon>Enterobacterales</taxon>
        <taxon>Enterobacteriaceae</taxon>
        <taxon>Salmonella</taxon>
    </lineage>
</organism>
<sequence>MSGRTIRRIRPQRGARRSIRDVLYVASRPDKALIAIRQKSKLRDFFFCRLAEE</sequence>
<name>A0A0F6AWY8_SALT1</name>
<accession>A0A0F6AWY8</accession>
<reference evidence="1 2" key="1">
    <citation type="journal article" date="2010" name="J. Bacteriol.">
        <title>Short-term signatures of evolutionary change in the Salmonella enterica serovar typhimurium 14028 genome.</title>
        <authorList>
            <person name="Jarvik T."/>
            <person name="Smillie C."/>
            <person name="Groisman E.A."/>
            <person name="Ochman H."/>
        </authorList>
    </citation>
    <scope>NUCLEOTIDE SEQUENCE [LARGE SCALE GENOMIC DNA]</scope>
    <source>
        <strain evidence="2">14028s / SGSC 2262</strain>
    </source>
</reference>
<gene>
    <name evidence="1" type="ordered locus">STM14_0224</name>
</gene>
<proteinExistence type="predicted"/>
<evidence type="ECO:0000313" key="2">
    <source>
        <dbReference type="Proteomes" id="UP000002695"/>
    </source>
</evidence>
<keyword evidence="2" id="KW-1185">Reference proteome</keyword>
<dbReference type="AlphaFoldDB" id="A0A0F6AWY8"/>